<dbReference type="EMBL" id="JADWYK010000005">
    <property type="protein sequence ID" value="MBG8553994.1"/>
    <property type="molecule type" value="Genomic_DNA"/>
</dbReference>
<name>A0ABS0L3J3_9BACT</name>
<accession>A0ABS0L3J3</accession>
<proteinExistence type="predicted"/>
<evidence type="ECO:0000313" key="1">
    <source>
        <dbReference type="EMBL" id="MBG8553994.1"/>
    </source>
</evidence>
<comment type="caution">
    <text evidence="1">The sequence shown here is derived from an EMBL/GenBank/DDBJ whole genome shotgun (WGS) entry which is preliminary data.</text>
</comment>
<evidence type="ECO:0000313" key="2">
    <source>
        <dbReference type="Proteomes" id="UP000601099"/>
    </source>
</evidence>
<protein>
    <submittedName>
        <fullName evidence="1">Uncharacterized protein</fullName>
    </submittedName>
</protein>
<reference evidence="1 2" key="1">
    <citation type="submission" date="2020-11" db="EMBL/GenBank/DDBJ databases">
        <title>Hymenobacter sp.</title>
        <authorList>
            <person name="Kim M.K."/>
        </authorList>
    </citation>
    <scope>NUCLEOTIDE SEQUENCE [LARGE SCALE GENOMIC DNA]</scope>
    <source>
        <strain evidence="1 2">BT594</strain>
    </source>
</reference>
<keyword evidence="2" id="KW-1185">Reference proteome</keyword>
<dbReference type="RefSeq" id="WP_196955015.1">
    <property type="nucleotide sequence ID" value="NZ_JADWYK010000005.1"/>
</dbReference>
<organism evidence="1 2">
    <name type="scientific">Hymenobacter guriensis</name>
    <dbReference type="NCBI Taxonomy" id="2793065"/>
    <lineage>
        <taxon>Bacteria</taxon>
        <taxon>Pseudomonadati</taxon>
        <taxon>Bacteroidota</taxon>
        <taxon>Cytophagia</taxon>
        <taxon>Cytophagales</taxon>
        <taxon>Hymenobacteraceae</taxon>
        <taxon>Hymenobacter</taxon>
    </lineage>
</organism>
<sequence>MHDNRLHYSAWRQLLRRKAIYSHLYLWPNSACAYPGFRRKVGKHEKAGTAGAHSLLLDKSGNQMGHKPWELLATTASDFKKLRKQYELVHLFPHKSAEWKKLLPQLPDEVRNSIPLAWQRRLKAHGLPGLFSNPANTCFLPSALVRPTDGQSMLRQVLWKQALRLYGSSSLLPQPIANAFKLWLRDQPDPSDLQWSTAYHGEHSALQKLLVDRSERLAAFQKQ</sequence>
<gene>
    <name evidence="1" type="ORF">I5L79_10580</name>
</gene>
<dbReference type="Proteomes" id="UP000601099">
    <property type="component" value="Unassembled WGS sequence"/>
</dbReference>